<feature type="transmembrane region" description="Helical" evidence="1">
    <location>
        <begin position="225"/>
        <end position="244"/>
    </location>
</feature>
<accession>A0A3B0SHB3</accession>
<gene>
    <name evidence="2" type="ORF">MNBD_ALPHA01-2444</name>
</gene>
<feature type="transmembrane region" description="Helical" evidence="1">
    <location>
        <begin position="185"/>
        <end position="213"/>
    </location>
</feature>
<keyword evidence="1" id="KW-0812">Transmembrane</keyword>
<proteinExistence type="predicted"/>
<organism evidence="2">
    <name type="scientific">hydrothermal vent metagenome</name>
    <dbReference type="NCBI Taxonomy" id="652676"/>
    <lineage>
        <taxon>unclassified sequences</taxon>
        <taxon>metagenomes</taxon>
        <taxon>ecological metagenomes</taxon>
    </lineage>
</organism>
<dbReference type="PANTHER" id="PTHR36394">
    <property type="entry name" value="OS01G0277700 PROTEIN"/>
    <property type="match status" value="1"/>
</dbReference>
<evidence type="ECO:0008006" key="3">
    <source>
        <dbReference type="Google" id="ProtNLM"/>
    </source>
</evidence>
<sequence>MTSELLMLLWGASSIAFIHTLLGPDHYLPFVAIGKARGWSLPRTAATTVFCGIGHSIGSILLGFVGIYVGRALADLEMVEAFRGDMAAWALLAFGLVYFVWGVRKSQTQKSHRHWHTHGDGTSHEHYHNHRKLHVHIHEARQESISGKNKRMAFVTPWALFIIFVLGPCEPLIPLMMIPAAQGQWMGVILTVGVFTLVTIATMTMVVVAASLGLKTVSFDGLGKYAHALAGGTLSLCGLGMITLGL</sequence>
<reference evidence="2" key="1">
    <citation type="submission" date="2018-06" db="EMBL/GenBank/DDBJ databases">
        <authorList>
            <person name="Zhirakovskaya E."/>
        </authorList>
    </citation>
    <scope>NUCLEOTIDE SEQUENCE</scope>
</reference>
<name>A0A3B0SHB3_9ZZZZ</name>
<feature type="transmembrane region" description="Helical" evidence="1">
    <location>
        <begin position="152"/>
        <end position="173"/>
    </location>
</feature>
<dbReference type="PANTHER" id="PTHR36394:SF1">
    <property type="entry name" value="OS01G0277700 PROTEIN"/>
    <property type="match status" value="1"/>
</dbReference>
<protein>
    <recommendedName>
        <fullName evidence="3">Urease accessory protein UreH-like transmembrane domain-containing protein</fullName>
    </recommendedName>
</protein>
<feature type="transmembrane region" description="Helical" evidence="1">
    <location>
        <begin position="6"/>
        <end position="24"/>
    </location>
</feature>
<keyword evidence="1" id="KW-1133">Transmembrane helix</keyword>
<evidence type="ECO:0000256" key="1">
    <source>
        <dbReference type="SAM" id="Phobius"/>
    </source>
</evidence>
<evidence type="ECO:0000313" key="2">
    <source>
        <dbReference type="EMBL" id="VAW05611.1"/>
    </source>
</evidence>
<dbReference type="AlphaFoldDB" id="A0A3B0SHB3"/>
<dbReference type="EMBL" id="UOEJ01000214">
    <property type="protein sequence ID" value="VAW05611.1"/>
    <property type="molecule type" value="Genomic_DNA"/>
</dbReference>
<keyword evidence="1" id="KW-0472">Membrane</keyword>
<feature type="transmembrane region" description="Helical" evidence="1">
    <location>
        <begin position="45"/>
        <end position="74"/>
    </location>
</feature>
<feature type="transmembrane region" description="Helical" evidence="1">
    <location>
        <begin position="86"/>
        <end position="103"/>
    </location>
</feature>